<evidence type="ECO:0000313" key="3">
    <source>
        <dbReference type="Proteomes" id="UP001396334"/>
    </source>
</evidence>
<dbReference type="EMBL" id="JBBPBN010000040">
    <property type="protein sequence ID" value="KAK8999534.1"/>
    <property type="molecule type" value="Genomic_DNA"/>
</dbReference>
<sequence>MKKDLNKTHSKHKPLESNPKVAQNYRNTSGFHSNLGRFHKWNSHHNPLGTTYWFQRRNPLEFHSWFRPLAHRQIRWQVNKARVSPTHYFPRPNGIRRRPFASFERTTDRPRLTSRHSRSLVDVHVAQSRRGIVQRGLEDRFRTIQEYDVVAAGDVERQTDVELHAVEGEIGGDARVRHETCRLDHQPLIQTVDGRDRIGIVQSVEDQ</sequence>
<organism evidence="2 3">
    <name type="scientific">Hibiscus sabdariffa</name>
    <name type="common">roselle</name>
    <dbReference type="NCBI Taxonomy" id="183260"/>
    <lineage>
        <taxon>Eukaryota</taxon>
        <taxon>Viridiplantae</taxon>
        <taxon>Streptophyta</taxon>
        <taxon>Embryophyta</taxon>
        <taxon>Tracheophyta</taxon>
        <taxon>Spermatophyta</taxon>
        <taxon>Magnoliopsida</taxon>
        <taxon>eudicotyledons</taxon>
        <taxon>Gunneridae</taxon>
        <taxon>Pentapetalae</taxon>
        <taxon>rosids</taxon>
        <taxon>malvids</taxon>
        <taxon>Malvales</taxon>
        <taxon>Malvaceae</taxon>
        <taxon>Malvoideae</taxon>
        <taxon>Hibiscus</taxon>
    </lineage>
</organism>
<evidence type="ECO:0000313" key="2">
    <source>
        <dbReference type="EMBL" id="KAK8999534.1"/>
    </source>
</evidence>
<keyword evidence="3" id="KW-1185">Reference proteome</keyword>
<feature type="region of interest" description="Disordered" evidence="1">
    <location>
        <begin position="1"/>
        <end position="28"/>
    </location>
</feature>
<comment type="caution">
    <text evidence="2">The sequence shown here is derived from an EMBL/GenBank/DDBJ whole genome shotgun (WGS) entry which is preliminary data.</text>
</comment>
<gene>
    <name evidence="2" type="ORF">V6N11_070695</name>
</gene>
<proteinExistence type="predicted"/>
<accession>A0ABR2QG16</accession>
<evidence type="ECO:0000256" key="1">
    <source>
        <dbReference type="SAM" id="MobiDB-lite"/>
    </source>
</evidence>
<name>A0ABR2QG16_9ROSI</name>
<dbReference type="Proteomes" id="UP001396334">
    <property type="component" value="Unassembled WGS sequence"/>
</dbReference>
<reference evidence="2 3" key="1">
    <citation type="journal article" date="2024" name="G3 (Bethesda)">
        <title>Genome assembly of Hibiscus sabdariffa L. provides insights into metabolisms of medicinal natural products.</title>
        <authorList>
            <person name="Kim T."/>
        </authorList>
    </citation>
    <scope>NUCLEOTIDE SEQUENCE [LARGE SCALE GENOMIC DNA]</scope>
    <source>
        <strain evidence="2">TK-2024</strain>
        <tissue evidence="2">Old leaves</tissue>
    </source>
</reference>
<protein>
    <submittedName>
        <fullName evidence="2">Uncharacterized protein</fullName>
    </submittedName>
</protein>